<name>A0A2T8FC77_9ACTN</name>
<reference evidence="1 2" key="1">
    <citation type="submission" date="2018-04" db="EMBL/GenBank/DDBJ databases">
        <title>Genome of Nocardioides gansuensis WSJ-1.</title>
        <authorList>
            <person name="Wu S."/>
            <person name="Wang G."/>
        </authorList>
    </citation>
    <scope>NUCLEOTIDE SEQUENCE [LARGE SCALE GENOMIC DNA]</scope>
    <source>
        <strain evidence="1 2">WSJ-1</strain>
    </source>
</reference>
<sequence>MHVGEGAGDEDPGPQLTVRPAVQGREAPAERALGRAPVAARVVLLRADQVLLCVLDRWRRPS</sequence>
<evidence type="ECO:0000313" key="1">
    <source>
        <dbReference type="EMBL" id="PVG83318.1"/>
    </source>
</evidence>
<dbReference type="Proteomes" id="UP000246018">
    <property type="component" value="Unassembled WGS sequence"/>
</dbReference>
<accession>A0A2T8FC77</accession>
<dbReference type="AlphaFoldDB" id="A0A2T8FC77"/>
<keyword evidence="2" id="KW-1185">Reference proteome</keyword>
<evidence type="ECO:0000313" key="2">
    <source>
        <dbReference type="Proteomes" id="UP000246018"/>
    </source>
</evidence>
<protein>
    <submittedName>
        <fullName evidence="1">Uncharacterized protein</fullName>
    </submittedName>
</protein>
<proteinExistence type="predicted"/>
<gene>
    <name evidence="1" type="ORF">DDE18_08465</name>
</gene>
<dbReference type="EMBL" id="QDGZ01000003">
    <property type="protein sequence ID" value="PVG83318.1"/>
    <property type="molecule type" value="Genomic_DNA"/>
</dbReference>
<comment type="caution">
    <text evidence="1">The sequence shown here is derived from an EMBL/GenBank/DDBJ whole genome shotgun (WGS) entry which is preliminary data.</text>
</comment>
<organism evidence="1 2">
    <name type="scientific">Nocardioides gansuensis</name>
    <dbReference type="NCBI Taxonomy" id="2138300"/>
    <lineage>
        <taxon>Bacteria</taxon>
        <taxon>Bacillati</taxon>
        <taxon>Actinomycetota</taxon>
        <taxon>Actinomycetes</taxon>
        <taxon>Propionibacteriales</taxon>
        <taxon>Nocardioidaceae</taxon>
        <taxon>Nocardioides</taxon>
    </lineage>
</organism>